<evidence type="ECO:0000256" key="1">
    <source>
        <dbReference type="ARBA" id="ARBA00004377"/>
    </source>
</evidence>
<evidence type="ECO:0000256" key="4">
    <source>
        <dbReference type="ARBA" id="ARBA00022475"/>
    </source>
</evidence>
<dbReference type="PROSITE" id="PS00409">
    <property type="entry name" value="PROKAR_NTER_METHYL"/>
    <property type="match status" value="1"/>
</dbReference>
<evidence type="ECO:0000256" key="8">
    <source>
        <dbReference type="ARBA" id="ARBA00022989"/>
    </source>
</evidence>
<keyword evidence="8 10" id="KW-1133">Transmembrane helix</keyword>
<comment type="caution">
    <text evidence="11">The sequence shown here is derived from an EMBL/GenBank/DDBJ whole genome shotgun (WGS) entry which is preliminary data.</text>
</comment>
<evidence type="ECO:0000256" key="10">
    <source>
        <dbReference type="SAM" id="Phobius"/>
    </source>
</evidence>
<dbReference type="NCBIfam" id="TIGR02532">
    <property type="entry name" value="IV_pilin_GFxxxE"/>
    <property type="match status" value="1"/>
</dbReference>
<dbReference type="GO" id="GO:0015627">
    <property type="term" value="C:type II protein secretion system complex"/>
    <property type="evidence" value="ECO:0007669"/>
    <property type="project" value="InterPro"/>
</dbReference>
<dbReference type="EMBL" id="MTSD02000002">
    <property type="protein sequence ID" value="OOV87630.1"/>
    <property type="molecule type" value="Genomic_DNA"/>
</dbReference>
<dbReference type="NCBIfam" id="TIGR01711">
    <property type="entry name" value="gspJ"/>
    <property type="match status" value="1"/>
</dbReference>
<dbReference type="InterPro" id="IPR010055">
    <property type="entry name" value="T2SS_protein-GspJ"/>
</dbReference>
<protein>
    <recommendedName>
        <fullName evidence="3">Type II secretion system protein J</fullName>
    </recommendedName>
</protein>
<sequence length="229" mass="25855">MGFITDQPASDLKRDGRRLQSGFTLLELLIAVAIFALIGLAGYKLLNSVIRTYEHTREHSDSFSQLQKAVSVIGQDLKQLSRRPIRDELGDPFPAFAVNYRGGLPLEFTRSADWLVSASPHDGTKVSNGFPLTGVKQRVGYRLQDGELQRLLWPVLDRAQDTKPHIQVLLTGVTHFNIRVTAEGTWQVFWPVENQQGVTDLFRLPDGIEIRFNHKTYGAIRRVFAWTGI</sequence>
<evidence type="ECO:0000256" key="3">
    <source>
        <dbReference type="ARBA" id="ARBA00021539"/>
    </source>
</evidence>
<comment type="subcellular location">
    <subcellularLocation>
        <location evidence="1">Cell inner membrane</location>
        <topology evidence="1">Single-pass membrane protein</topology>
    </subcellularLocation>
</comment>
<evidence type="ECO:0000256" key="7">
    <source>
        <dbReference type="ARBA" id="ARBA00022692"/>
    </source>
</evidence>
<evidence type="ECO:0000256" key="5">
    <source>
        <dbReference type="ARBA" id="ARBA00022481"/>
    </source>
</evidence>
<dbReference type="RefSeq" id="WP_078318964.1">
    <property type="nucleotide sequence ID" value="NZ_FXTS01000002.1"/>
</dbReference>
<dbReference type="STRING" id="966.BTA35_0206255"/>
<keyword evidence="12" id="KW-1185">Reference proteome</keyword>
<keyword evidence="9 10" id="KW-0472">Membrane</keyword>
<dbReference type="AlphaFoldDB" id="A0A1T1HD23"/>
<dbReference type="Pfam" id="PF07963">
    <property type="entry name" value="N_methyl"/>
    <property type="match status" value="1"/>
</dbReference>
<dbReference type="InterPro" id="IPR045584">
    <property type="entry name" value="Pilin-like"/>
</dbReference>
<evidence type="ECO:0000256" key="6">
    <source>
        <dbReference type="ARBA" id="ARBA00022519"/>
    </source>
</evidence>
<keyword evidence="5" id="KW-0488">Methylation</keyword>
<gene>
    <name evidence="11" type="ORF">BTA35_0206255</name>
</gene>
<proteinExistence type="inferred from homology"/>
<dbReference type="InterPro" id="IPR012902">
    <property type="entry name" value="N_methyl_site"/>
</dbReference>
<dbReference type="Proteomes" id="UP000190064">
    <property type="component" value="Unassembled WGS sequence"/>
</dbReference>
<organism evidence="11 12">
    <name type="scientific">Oceanospirillum linum</name>
    <dbReference type="NCBI Taxonomy" id="966"/>
    <lineage>
        <taxon>Bacteria</taxon>
        <taxon>Pseudomonadati</taxon>
        <taxon>Pseudomonadota</taxon>
        <taxon>Gammaproteobacteria</taxon>
        <taxon>Oceanospirillales</taxon>
        <taxon>Oceanospirillaceae</taxon>
        <taxon>Oceanospirillum</taxon>
    </lineage>
</organism>
<dbReference type="GO" id="GO:0005886">
    <property type="term" value="C:plasma membrane"/>
    <property type="evidence" value="ECO:0007669"/>
    <property type="project" value="UniProtKB-SubCell"/>
</dbReference>
<name>A0A1T1HD23_OCELI</name>
<dbReference type="Pfam" id="PF11612">
    <property type="entry name" value="T2SSJ"/>
    <property type="match status" value="1"/>
</dbReference>
<evidence type="ECO:0000313" key="11">
    <source>
        <dbReference type="EMBL" id="OOV87630.1"/>
    </source>
</evidence>
<keyword evidence="4" id="KW-1003">Cell membrane</keyword>
<reference evidence="11" key="1">
    <citation type="submission" date="2017-02" db="EMBL/GenBank/DDBJ databases">
        <title>Draft Genome Sequence of the Salt Water Bacterium Oceanospirillum linum ATCC 11336.</title>
        <authorList>
            <person name="Trachtenberg A.M."/>
            <person name="Carney J.G."/>
            <person name="Linnane J.D."/>
            <person name="Rheaume B.A."/>
            <person name="Pitts N.L."/>
            <person name="Mykles D.L."/>
            <person name="Maclea K.S."/>
        </authorList>
    </citation>
    <scope>NUCLEOTIDE SEQUENCE [LARGE SCALE GENOMIC DNA]</scope>
    <source>
        <strain evidence="11">ATCC 11336</strain>
    </source>
</reference>
<feature type="transmembrane region" description="Helical" evidence="10">
    <location>
        <begin position="23"/>
        <end position="43"/>
    </location>
</feature>
<dbReference type="InterPro" id="IPR051621">
    <property type="entry name" value="T2SS_protein_J"/>
</dbReference>
<keyword evidence="7 10" id="KW-0812">Transmembrane</keyword>
<dbReference type="PANTHER" id="PTHR39583:SF2">
    <property type="entry name" value="TYPE II SECRETION SYSTEM PROTEIN J"/>
    <property type="match status" value="1"/>
</dbReference>
<dbReference type="Gene3D" id="3.10.610.10">
    <property type="entry name" value="GSPII I/J protein-like"/>
    <property type="match status" value="1"/>
</dbReference>
<evidence type="ECO:0000313" key="12">
    <source>
        <dbReference type="Proteomes" id="UP000190064"/>
    </source>
</evidence>
<dbReference type="SUPFAM" id="SSF54523">
    <property type="entry name" value="Pili subunits"/>
    <property type="match status" value="1"/>
</dbReference>
<dbReference type="Gene3D" id="2.10.70.20">
    <property type="entry name" value="gspk-gspi-gspj complex like domains"/>
    <property type="match status" value="1"/>
</dbReference>
<evidence type="ECO:0000256" key="9">
    <source>
        <dbReference type="ARBA" id="ARBA00023136"/>
    </source>
</evidence>
<accession>A0A1T1HD23</accession>
<comment type="similarity">
    <text evidence="2">Belongs to the GSP J family.</text>
</comment>
<evidence type="ECO:0000256" key="2">
    <source>
        <dbReference type="ARBA" id="ARBA00011084"/>
    </source>
</evidence>
<dbReference type="GO" id="GO:0015628">
    <property type="term" value="P:protein secretion by the type II secretion system"/>
    <property type="evidence" value="ECO:0007669"/>
    <property type="project" value="InterPro"/>
</dbReference>
<keyword evidence="6" id="KW-0997">Cell inner membrane</keyword>
<dbReference type="PANTHER" id="PTHR39583">
    <property type="entry name" value="TYPE II SECRETION SYSTEM PROTEIN J-RELATED"/>
    <property type="match status" value="1"/>
</dbReference>